<keyword evidence="2" id="KW-0812">Transmembrane</keyword>
<dbReference type="RefSeq" id="WP_377975593.1">
    <property type="nucleotide sequence ID" value="NZ_JBBKYA010000002.1"/>
</dbReference>
<keyword evidence="2" id="KW-1133">Transmembrane helix</keyword>
<keyword evidence="4" id="KW-1185">Reference proteome</keyword>
<sequence length="108" mass="11628">MSQITNKKAKLEAEAANYEEKIGESIADIKQVAKEKGTQILVAGAVVAGAYLLYSLLSGSDKSEKKSEKKESSFLGNAITSYAVGIALSLAKDQLVDYLRKLEEDSVK</sequence>
<feature type="transmembrane region" description="Helical" evidence="2">
    <location>
        <begin position="74"/>
        <end position="91"/>
    </location>
</feature>
<feature type="transmembrane region" description="Helical" evidence="2">
    <location>
        <begin position="37"/>
        <end position="54"/>
    </location>
</feature>
<name>A0ABW6D0W3_9BACT</name>
<evidence type="ECO:0000313" key="3">
    <source>
        <dbReference type="EMBL" id="MFD3275556.1"/>
    </source>
</evidence>
<dbReference type="EMBL" id="JBBKYA010000002">
    <property type="protein sequence ID" value="MFD3275556.1"/>
    <property type="molecule type" value="Genomic_DNA"/>
</dbReference>
<keyword evidence="1" id="KW-0175">Coiled coil</keyword>
<accession>A0ABW6D0W3</accession>
<evidence type="ECO:0000313" key="4">
    <source>
        <dbReference type="Proteomes" id="UP001598114"/>
    </source>
</evidence>
<dbReference type="Proteomes" id="UP001598114">
    <property type="component" value="Unassembled WGS sequence"/>
</dbReference>
<organism evidence="3 4">
    <name type="scientific">Aquirufa echingensis</name>
    <dbReference type="NCBI Taxonomy" id="3096516"/>
    <lineage>
        <taxon>Bacteria</taxon>
        <taxon>Pseudomonadati</taxon>
        <taxon>Bacteroidota</taxon>
        <taxon>Cytophagia</taxon>
        <taxon>Cytophagales</taxon>
        <taxon>Flectobacillaceae</taxon>
        <taxon>Aquirufa</taxon>
    </lineage>
</organism>
<evidence type="ECO:0000256" key="2">
    <source>
        <dbReference type="SAM" id="Phobius"/>
    </source>
</evidence>
<comment type="caution">
    <text evidence="3">The sequence shown here is derived from an EMBL/GenBank/DDBJ whole genome shotgun (WGS) entry which is preliminary data.</text>
</comment>
<evidence type="ECO:0000256" key="1">
    <source>
        <dbReference type="SAM" id="Coils"/>
    </source>
</evidence>
<gene>
    <name evidence="3" type="ORF">SKC38_04855</name>
</gene>
<reference evidence="3 4" key="1">
    <citation type="submission" date="2024-03" db="EMBL/GenBank/DDBJ databases">
        <title>Aquirufa genome sequencing.</title>
        <authorList>
            <person name="Pitt A."/>
            <person name="Hahn M.W."/>
        </authorList>
    </citation>
    <scope>NUCLEOTIDE SEQUENCE [LARGE SCALE GENOMIC DNA]</scope>
    <source>
        <strain evidence="3 4">PLAD-142S6K</strain>
    </source>
</reference>
<protein>
    <submittedName>
        <fullName evidence="3">Uncharacterized protein</fullName>
    </submittedName>
</protein>
<proteinExistence type="predicted"/>
<keyword evidence="2" id="KW-0472">Membrane</keyword>
<feature type="coiled-coil region" evidence="1">
    <location>
        <begin position="1"/>
        <end position="28"/>
    </location>
</feature>